<sequence>MPLPGTSSPCTDLRAIALQIPHEMNWPGEGHNHVDLSGNTAVKRKACAMPSVLTGIRANFLRKLFQNWELEIIRYRKQRFVVCHRDNRCGKEPATEPVNSLLHYTITPVNRGRFTVGFKGATISSVSTGPLAGVTNHGDAGLWKILDR</sequence>
<evidence type="ECO:0000313" key="2">
    <source>
        <dbReference type="Proteomes" id="UP000275408"/>
    </source>
</evidence>
<protein>
    <submittedName>
        <fullName evidence="1">Uncharacterized protein</fullName>
    </submittedName>
</protein>
<accession>A0A3M6UNM0</accession>
<dbReference type="EMBL" id="RCHS01001098">
    <property type="protein sequence ID" value="RMX55232.1"/>
    <property type="molecule type" value="Genomic_DNA"/>
</dbReference>
<dbReference type="Proteomes" id="UP000275408">
    <property type="component" value="Unassembled WGS sequence"/>
</dbReference>
<dbReference type="AlphaFoldDB" id="A0A3M6UNM0"/>
<evidence type="ECO:0000313" key="1">
    <source>
        <dbReference type="EMBL" id="RMX55232.1"/>
    </source>
</evidence>
<name>A0A3M6UNM0_POCDA</name>
<comment type="caution">
    <text evidence="1">The sequence shown here is derived from an EMBL/GenBank/DDBJ whole genome shotgun (WGS) entry which is preliminary data.</text>
</comment>
<gene>
    <name evidence="1" type="ORF">pdam_00021806</name>
</gene>
<keyword evidence="2" id="KW-1185">Reference proteome</keyword>
<organism evidence="1 2">
    <name type="scientific">Pocillopora damicornis</name>
    <name type="common">Cauliflower coral</name>
    <name type="synonym">Millepora damicornis</name>
    <dbReference type="NCBI Taxonomy" id="46731"/>
    <lineage>
        <taxon>Eukaryota</taxon>
        <taxon>Metazoa</taxon>
        <taxon>Cnidaria</taxon>
        <taxon>Anthozoa</taxon>
        <taxon>Hexacorallia</taxon>
        <taxon>Scleractinia</taxon>
        <taxon>Astrocoeniina</taxon>
        <taxon>Pocilloporidae</taxon>
        <taxon>Pocillopora</taxon>
    </lineage>
</organism>
<proteinExistence type="predicted"/>
<reference evidence="1 2" key="1">
    <citation type="journal article" date="2018" name="Sci. Rep.">
        <title>Comparative analysis of the Pocillopora damicornis genome highlights role of immune system in coral evolution.</title>
        <authorList>
            <person name="Cunning R."/>
            <person name="Bay R.A."/>
            <person name="Gillette P."/>
            <person name="Baker A.C."/>
            <person name="Traylor-Knowles N."/>
        </authorList>
    </citation>
    <scope>NUCLEOTIDE SEQUENCE [LARGE SCALE GENOMIC DNA]</scope>
    <source>
        <strain evidence="1">RSMAS</strain>
        <tissue evidence="1">Whole animal</tissue>
    </source>
</reference>